<keyword evidence="9" id="KW-0804">Transcription</keyword>
<dbReference type="FunFam" id="3.30.160.60:FF:000185">
    <property type="entry name" value="zinc finger protein 319"/>
    <property type="match status" value="1"/>
</dbReference>
<dbReference type="SUPFAM" id="SSF57667">
    <property type="entry name" value="beta-beta-alpha zinc fingers"/>
    <property type="match status" value="5"/>
</dbReference>
<dbReference type="FunFam" id="3.30.160.60:FF:002343">
    <property type="entry name" value="Zinc finger protein 33A"/>
    <property type="match status" value="1"/>
</dbReference>
<feature type="compositionally biased region" description="Polar residues" evidence="12">
    <location>
        <begin position="179"/>
        <end position="192"/>
    </location>
</feature>
<dbReference type="FunFam" id="3.30.160.60:FF:000188">
    <property type="entry name" value="Zinc finger protein 787"/>
    <property type="match status" value="1"/>
</dbReference>
<dbReference type="InterPro" id="IPR036236">
    <property type="entry name" value="Znf_C2H2_sf"/>
</dbReference>
<keyword evidence="8" id="KW-0238">DNA-binding</keyword>
<dbReference type="AlphaFoldDB" id="A0A4W3HQV2"/>
<dbReference type="FunFam" id="3.30.160.60:FF:001723">
    <property type="entry name" value="Zinc finger protein 408"/>
    <property type="match status" value="1"/>
</dbReference>
<feature type="compositionally biased region" description="Basic and acidic residues" evidence="12">
    <location>
        <begin position="210"/>
        <end position="251"/>
    </location>
</feature>
<feature type="domain" description="C2H2-type" evidence="13">
    <location>
        <begin position="393"/>
        <end position="415"/>
    </location>
</feature>
<dbReference type="Gene3D" id="3.30.160.60">
    <property type="entry name" value="Classic Zinc Finger"/>
    <property type="match status" value="10"/>
</dbReference>
<dbReference type="PANTHER" id="PTHR14196:SF12">
    <property type="entry name" value="ZINC FINGER PROTEIN 208-LIKE"/>
    <property type="match status" value="1"/>
</dbReference>
<evidence type="ECO:0000256" key="11">
    <source>
        <dbReference type="PROSITE-ProRule" id="PRU00042"/>
    </source>
</evidence>
<dbReference type="FunFam" id="3.30.160.60:FF:001101">
    <property type="entry name" value="Zinc finger protein 408"/>
    <property type="match status" value="1"/>
</dbReference>
<feature type="region of interest" description="Disordered" evidence="12">
    <location>
        <begin position="76"/>
        <end position="251"/>
    </location>
</feature>
<evidence type="ECO:0000256" key="3">
    <source>
        <dbReference type="ARBA" id="ARBA00022723"/>
    </source>
</evidence>
<keyword evidence="7" id="KW-0805">Transcription regulation</keyword>
<dbReference type="STRING" id="7868.ENSCMIP00000018541"/>
<dbReference type="PROSITE" id="PS00028">
    <property type="entry name" value="ZINC_FINGER_C2H2_1"/>
    <property type="match status" value="10"/>
</dbReference>
<feature type="domain" description="C2H2-type" evidence="13">
    <location>
        <begin position="309"/>
        <end position="336"/>
    </location>
</feature>
<dbReference type="InParanoid" id="A0A4W3HQV2"/>
<dbReference type="GO" id="GO:0005634">
    <property type="term" value="C:nucleus"/>
    <property type="evidence" value="ECO:0007669"/>
    <property type="project" value="UniProtKB-SubCell"/>
</dbReference>
<feature type="region of interest" description="Disordered" evidence="12">
    <location>
        <begin position="267"/>
        <end position="301"/>
    </location>
</feature>
<dbReference type="InterPro" id="IPR013087">
    <property type="entry name" value="Znf_C2H2_type"/>
</dbReference>
<reference evidence="15" key="1">
    <citation type="journal article" date="2006" name="Science">
        <title>Ancient noncoding elements conserved in the human genome.</title>
        <authorList>
            <person name="Venkatesh B."/>
            <person name="Kirkness E.F."/>
            <person name="Loh Y.H."/>
            <person name="Halpern A.L."/>
            <person name="Lee A.P."/>
            <person name="Johnson J."/>
            <person name="Dandona N."/>
            <person name="Viswanathan L.D."/>
            <person name="Tay A."/>
            <person name="Venter J.C."/>
            <person name="Strausberg R.L."/>
            <person name="Brenner S."/>
        </authorList>
    </citation>
    <scope>NUCLEOTIDE SEQUENCE [LARGE SCALE GENOMIC DNA]</scope>
</reference>
<feature type="compositionally biased region" description="Polar residues" evidence="12">
    <location>
        <begin position="269"/>
        <end position="290"/>
    </location>
</feature>
<dbReference type="GO" id="GO:0000981">
    <property type="term" value="F:DNA-binding transcription factor activity, RNA polymerase II-specific"/>
    <property type="evidence" value="ECO:0007669"/>
    <property type="project" value="TreeGrafter"/>
</dbReference>
<reference evidence="14" key="5">
    <citation type="submission" date="2025-09" db="UniProtKB">
        <authorList>
            <consortium name="Ensembl"/>
        </authorList>
    </citation>
    <scope>IDENTIFICATION</scope>
</reference>
<dbReference type="PANTHER" id="PTHR14196">
    <property type="entry name" value="ODD-SKIPPED - RELATED"/>
    <property type="match status" value="1"/>
</dbReference>
<dbReference type="GeneTree" id="ENSGT00930000151062"/>
<feature type="domain" description="C2H2-type" evidence="13">
    <location>
        <begin position="539"/>
        <end position="566"/>
    </location>
</feature>
<keyword evidence="15" id="KW-1185">Reference proteome</keyword>
<feature type="domain" description="C2H2-type" evidence="13">
    <location>
        <begin position="484"/>
        <end position="511"/>
    </location>
</feature>
<evidence type="ECO:0000256" key="5">
    <source>
        <dbReference type="ARBA" id="ARBA00022771"/>
    </source>
</evidence>
<dbReference type="FunFam" id="3.30.160.60:FF:000512">
    <property type="entry name" value="zinc finger protein 197 isoform X1"/>
    <property type="match status" value="1"/>
</dbReference>
<dbReference type="PROSITE" id="PS50157">
    <property type="entry name" value="ZINC_FINGER_C2H2_2"/>
    <property type="match status" value="10"/>
</dbReference>
<evidence type="ECO:0000256" key="12">
    <source>
        <dbReference type="SAM" id="MobiDB-lite"/>
    </source>
</evidence>
<dbReference type="GO" id="GO:0000977">
    <property type="term" value="F:RNA polymerase II transcription regulatory region sequence-specific DNA binding"/>
    <property type="evidence" value="ECO:0007669"/>
    <property type="project" value="TreeGrafter"/>
</dbReference>
<reference evidence="15" key="2">
    <citation type="journal article" date="2007" name="PLoS Biol.">
        <title>Survey sequencing and comparative analysis of the elephant shark (Callorhinchus milii) genome.</title>
        <authorList>
            <person name="Venkatesh B."/>
            <person name="Kirkness E.F."/>
            <person name="Loh Y.H."/>
            <person name="Halpern A.L."/>
            <person name="Lee A.P."/>
            <person name="Johnson J."/>
            <person name="Dandona N."/>
            <person name="Viswanathan L.D."/>
            <person name="Tay A."/>
            <person name="Venter J.C."/>
            <person name="Strausberg R.L."/>
            <person name="Brenner S."/>
        </authorList>
    </citation>
    <scope>NUCLEOTIDE SEQUENCE [LARGE SCALE GENOMIC DNA]</scope>
</reference>
<evidence type="ECO:0000256" key="10">
    <source>
        <dbReference type="ARBA" id="ARBA00023242"/>
    </source>
</evidence>
<proteinExistence type="inferred from homology"/>
<sequence>MYFRVWKTIELGQELLLWPEENQAPVTQELNCADGDCQTTKVCADALEVKPEESLGNHADRKPADSLQSIPLSDNTAIASTEPENEDKTNPQQPIKRSQRLQIKRERQHKSSEKKVQQIGSKRQPKVSREASTEKPQCPTKSLSKQDNADRLVSGQIQDGKLTRLKSNSQRGVGKRTLRTSASNNLRGSSSVKRARMIHTGLGSPNDSKQGLKQDRRPCKPSGDHQDEAKERATCHTQSEEPKSCENQGVEEKANGELAKPVMEEVVTSAENGQPAQAKSKATPNGSSAGSKRFCRRNSSQIDPRERRYRCDSCGKGFIQLCHLKKHQFIHTGHKPFLCNECGKTYSSEESFKAHQMLHRGERPFKCQQCDKAYAMKRDLREHERVHSGQRPFVCGECGKSFARPPSLRVHRKLHRLKALNLGNPRACRCSVCDKELSNPGSLKNHMRLHTGEKPFVCNYCGKAFRQVGNLRGHQRLHTGEKPYKCDDCGQFFSQLPELRRHRISHTGEVYLCTICGKALRDPHTFRAHERLHTGYRPFKCEQCGKAYTLATKLRRHQKVHLTEKPFRCEVCGKGYAMTQTLKRHRMAHKRSEARTAGEVARAVASLEKESGQSSTNSAETQPPVSADTHTVLNLYVQTIEMVEIPPGEPGLGTAEQTLSLAPRSVGDGLAGVTQVLAGSRQHLSEDLIEIIIPEREDYTERVTTTNCVVVQEKLTGSDVVIEEDIGFNTVAEVVEISTGS</sequence>
<comment type="subcellular location">
    <subcellularLocation>
        <location evidence="1">Nucleus</location>
    </subcellularLocation>
</comment>
<dbReference type="Ensembl" id="ENSCMIT00000018891.1">
    <property type="protein sequence ID" value="ENSCMIP00000018541.1"/>
    <property type="gene ID" value="ENSCMIG00000008713.1"/>
</dbReference>
<dbReference type="InterPro" id="IPR050717">
    <property type="entry name" value="C2H2-ZF_Transcription_Reg"/>
</dbReference>
<dbReference type="FunFam" id="3.30.160.60:FF:000849">
    <property type="entry name" value="Zinc finger protein 408"/>
    <property type="match status" value="2"/>
</dbReference>
<feature type="domain" description="C2H2-type" evidence="13">
    <location>
        <begin position="511"/>
        <end position="538"/>
    </location>
</feature>
<feature type="domain" description="C2H2-type" evidence="13">
    <location>
        <begin position="456"/>
        <end position="483"/>
    </location>
</feature>
<evidence type="ECO:0000313" key="14">
    <source>
        <dbReference type="Ensembl" id="ENSCMIP00000018541.1"/>
    </source>
</evidence>
<comment type="similarity">
    <text evidence="2">Belongs to the krueppel C2H2-type zinc-finger protein family.</text>
</comment>
<keyword evidence="6" id="KW-0862">Zinc</keyword>
<feature type="domain" description="C2H2-type" evidence="13">
    <location>
        <begin position="337"/>
        <end position="364"/>
    </location>
</feature>
<evidence type="ECO:0000256" key="1">
    <source>
        <dbReference type="ARBA" id="ARBA00004123"/>
    </source>
</evidence>
<feature type="domain" description="C2H2-type" evidence="13">
    <location>
        <begin position="567"/>
        <end position="594"/>
    </location>
</feature>
<feature type="compositionally biased region" description="Polar residues" evidence="12">
    <location>
        <begin position="612"/>
        <end position="625"/>
    </location>
</feature>
<name>A0A4W3HQV2_CALMI</name>
<accession>A0A4W3HQV2</accession>
<reference evidence="14" key="4">
    <citation type="submission" date="2025-08" db="UniProtKB">
        <authorList>
            <consortium name="Ensembl"/>
        </authorList>
    </citation>
    <scope>IDENTIFICATION</scope>
</reference>
<feature type="domain" description="C2H2-type" evidence="13">
    <location>
        <begin position="365"/>
        <end position="392"/>
    </location>
</feature>
<keyword evidence="5 11" id="KW-0863">Zinc-finger</keyword>
<dbReference type="FunFam" id="3.30.160.60:FF:001289">
    <property type="entry name" value="Zinc finger protein 574"/>
    <property type="match status" value="1"/>
</dbReference>
<evidence type="ECO:0000259" key="13">
    <source>
        <dbReference type="PROSITE" id="PS50157"/>
    </source>
</evidence>
<feature type="compositionally biased region" description="Basic and acidic residues" evidence="12">
    <location>
        <begin position="103"/>
        <end position="116"/>
    </location>
</feature>
<evidence type="ECO:0000313" key="15">
    <source>
        <dbReference type="Proteomes" id="UP000314986"/>
    </source>
</evidence>
<evidence type="ECO:0000256" key="2">
    <source>
        <dbReference type="ARBA" id="ARBA00006991"/>
    </source>
</evidence>
<dbReference type="Pfam" id="PF00096">
    <property type="entry name" value="zf-C2H2"/>
    <property type="match status" value="9"/>
</dbReference>
<keyword evidence="10" id="KW-0539">Nucleus</keyword>
<evidence type="ECO:0000256" key="6">
    <source>
        <dbReference type="ARBA" id="ARBA00022833"/>
    </source>
</evidence>
<evidence type="ECO:0000256" key="4">
    <source>
        <dbReference type="ARBA" id="ARBA00022737"/>
    </source>
</evidence>
<dbReference type="GO" id="GO:0008270">
    <property type="term" value="F:zinc ion binding"/>
    <property type="evidence" value="ECO:0007669"/>
    <property type="project" value="UniProtKB-KW"/>
</dbReference>
<evidence type="ECO:0000256" key="7">
    <source>
        <dbReference type="ARBA" id="ARBA00023015"/>
    </source>
</evidence>
<dbReference type="OMA" id="WPEENQV"/>
<evidence type="ECO:0000256" key="8">
    <source>
        <dbReference type="ARBA" id="ARBA00023125"/>
    </source>
</evidence>
<reference evidence="15" key="3">
    <citation type="journal article" date="2014" name="Nature">
        <title>Elephant shark genome provides unique insights into gnathostome evolution.</title>
        <authorList>
            <consortium name="International Elephant Shark Genome Sequencing Consortium"/>
            <person name="Venkatesh B."/>
            <person name="Lee A.P."/>
            <person name="Ravi V."/>
            <person name="Maurya A.K."/>
            <person name="Lian M.M."/>
            <person name="Swann J.B."/>
            <person name="Ohta Y."/>
            <person name="Flajnik M.F."/>
            <person name="Sutoh Y."/>
            <person name="Kasahara M."/>
            <person name="Hoon S."/>
            <person name="Gangu V."/>
            <person name="Roy S.W."/>
            <person name="Irimia M."/>
            <person name="Korzh V."/>
            <person name="Kondrychyn I."/>
            <person name="Lim Z.W."/>
            <person name="Tay B.H."/>
            <person name="Tohari S."/>
            <person name="Kong K.W."/>
            <person name="Ho S."/>
            <person name="Lorente-Galdos B."/>
            <person name="Quilez J."/>
            <person name="Marques-Bonet T."/>
            <person name="Raney B.J."/>
            <person name="Ingham P.W."/>
            <person name="Tay A."/>
            <person name="Hillier L.W."/>
            <person name="Minx P."/>
            <person name="Boehm T."/>
            <person name="Wilson R.K."/>
            <person name="Brenner S."/>
            <person name="Warren W.C."/>
        </authorList>
    </citation>
    <scope>NUCLEOTIDE SEQUENCE [LARGE SCALE GENOMIC DNA]</scope>
</reference>
<feature type="region of interest" description="Disordered" evidence="12">
    <location>
        <begin position="590"/>
        <end position="625"/>
    </location>
</feature>
<dbReference type="Proteomes" id="UP000314986">
    <property type="component" value="Unassembled WGS sequence"/>
</dbReference>
<organism evidence="14 15">
    <name type="scientific">Callorhinchus milii</name>
    <name type="common">Ghost shark</name>
    <dbReference type="NCBI Taxonomy" id="7868"/>
    <lineage>
        <taxon>Eukaryota</taxon>
        <taxon>Metazoa</taxon>
        <taxon>Chordata</taxon>
        <taxon>Craniata</taxon>
        <taxon>Vertebrata</taxon>
        <taxon>Chondrichthyes</taxon>
        <taxon>Holocephali</taxon>
        <taxon>Chimaeriformes</taxon>
        <taxon>Callorhinchidae</taxon>
        <taxon>Callorhinchus</taxon>
    </lineage>
</organism>
<feature type="domain" description="C2H2-type" evidence="13">
    <location>
        <begin position="428"/>
        <end position="455"/>
    </location>
</feature>
<dbReference type="SMART" id="SM00355">
    <property type="entry name" value="ZnF_C2H2"/>
    <property type="match status" value="10"/>
</dbReference>
<keyword evidence="4" id="KW-0677">Repeat</keyword>
<keyword evidence="3" id="KW-0479">Metal-binding</keyword>
<dbReference type="FunFam" id="3.30.160.60:FF:001136">
    <property type="entry name" value="Zinc finger protein 408"/>
    <property type="match status" value="1"/>
</dbReference>
<protein>
    <recommendedName>
        <fullName evidence="13">C2H2-type domain-containing protein</fullName>
    </recommendedName>
</protein>
<evidence type="ECO:0000256" key="9">
    <source>
        <dbReference type="ARBA" id="ARBA00023163"/>
    </source>
</evidence>